<protein>
    <submittedName>
        <fullName evidence="2">Uncharacterized protein</fullName>
    </submittedName>
</protein>
<proteinExistence type="predicted"/>
<sequence>MDQLMAGWSPQRTDPQRPAGIYGSSIARGRSGSVPLTRFPQSEPRPHRQSSGPLSKIHQDGTASAPAPPLPVGLTEPGRFRWTEARGQSVPGEQRPTETGGPRTTNRKYQKVSAGRWGALWRRGEGRRKGAGRLERL</sequence>
<comment type="caution">
    <text evidence="2">The sequence shown here is derived from an EMBL/GenBank/DDBJ whole genome shotgun (WGS) entry which is preliminary data.</text>
</comment>
<keyword evidence="3" id="KW-1185">Reference proteome</keyword>
<evidence type="ECO:0000313" key="2">
    <source>
        <dbReference type="EMBL" id="MEQ2170196.1"/>
    </source>
</evidence>
<accession>A0ABV0NFN9</accession>
<gene>
    <name evidence="2" type="ORF">GOODEAATRI_032851</name>
</gene>
<evidence type="ECO:0000256" key="1">
    <source>
        <dbReference type="SAM" id="MobiDB-lite"/>
    </source>
</evidence>
<reference evidence="2 3" key="1">
    <citation type="submission" date="2021-06" db="EMBL/GenBank/DDBJ databases">
        <authorList>
            <person name="Palmer J.M."/>
        </authorList>
    </citation>
    <scope>NUCLEOTIDE SEQUENCE [LARGE SCALE GENOMIC DNA]</scope>
    <source>
        <strain evidence="2 3">GA_2019</strain>
        <tissue evidence="2">Muscle</tissue>
    </source>
</reference>
<dbReference type="Proteomes" id="UP001476798">
    <property type="component" value="Unassembled WGS sequence"/>
</dbReference>
<dbReference type="EMBL" id="JAHRIO010036374">
    <property type="protein sequence ID" value="MEQ2170196.1"/>
    <property type="molecule type" value="Genomic_DNA"/>
</dbReference>
<organism evidence="2 3">
    <name type="scientific">Goodea atripinnis</name>
    <dbReference type="NCBI Taxonomy" id="208336"/>
    <lineage>
        <taxon>Eukaryota</taxon>
        <taxon>Metazoa</taxon>
        <taxon>Chordata</taxon>
        <taxon>Craniata</taxon>
        <taxon>Vertebrata</taxon>
        <taxon>Euteleostomi</taxon>
        <taxon>Actinopterygii</taxon>
        <taxon>Neopterygii</taxon>
        <taxon>Teleostei</taxon>
        <taxon>Neoteleostei</taxon>
        <taxon>Acanthomorphata</taxon>
        <taxon>Ovalentaria</taxon>
        <taxon>Atherinomorphae</taxon>
        <taxon>Cyprinodontiformes</taxon>
        <taxon>Goodeidae</taxon>
        <taxon>Goodea</taxon>
    </lineage>
</organism>
<evidence type="ECO:0000313" key="3">
    <source>
        <dbReference type="Proteomes" id="UP001476798"/>
    </source>
</evidence>
<name>A0ABV0NFN9_9TELE</name>
<feature type="region of interest" description="Disordered" evidence="1">
    <location>
        <begin position="1"/>
        <end position="114"/>
    </location>
</feature>